<dbReference type="GO" id="GO:0004674">
    <property type="term" value="F:protein serine/threonine kinase activity"/>
    <property type="evidence" value="ECO:0007669"/>
    <property type="project" value="UniProtKB-KW"/>
</dbReference>
<evidence type="ECO:0000256" key="1">
    <source>
        <dbReference type="ARBA" id="ARBA00004479"/>
    </source>
</evidence>
<comment type="caution">
    <text evidence="22">The sequence shown here is derived from an EMBL/GenBank/DDBJ whole genome shotgun (WGS) entry which is preliminary data.</text>
</comment>
<evidence type="ECO:0000256" key="6">
    <source>
        <dbReference type="ARBA" id="ARBA00022614"/>
    </source>
</evidence>
<dbReference type="PANTHER" id="PTHR48006:SF62">
    <property type="entry name" value="LEUCINE-RICH REPEAT TRANSMEMBRANE PROTEIN KINASE"/>
    <property type="match status" value="1"/>
</dbReference>
<feature type="signal peptide" evidence="20">
    <location>
        <begin position="1"/>
        <end position="28"/>
    </location>
</feature>
<dbReference type="FunFam" id="2.60.120.430:FF:000002">
    <property type="entry name" value="Leucine-rich repeat receptor-like protein kinase"/>
    <property type="match status" value="1"/>
</dbReference>
<evidence type="ECO:0000256" key="14">
    <source>
        <dbReference type="ARBA" id="ARBA00023136"/>
    </source>
</evidence>
<keyword evidence="11" id="KW-0547">Nucleotide-binding</keyword>
<keyword evidence="8 19" id="KW-0812">Transmembrane</keyword>
<dbReference type="SUPFAM" id="SSF52058">
    <property type="entry name" value="L domain-like"/>
    <property type="match status" value="1"/>
</dbReference>
<keyword evidence="6" id="KW-0433">Leucine-rich repeat</keyword>
<dbReference type="InterPro" id="IPR021720">
    <property type="entry name" value="Malectin_dom"/>
</dbReference>
<evidence type="ECO:0000313" key="23">
    <source>
        <dbReference type="Proteomes" id="UP001054252"/>
    </source>
</evidence>
<comment type="subcellular location">
    <subcellularLocation>
        <location evidence="1">Membrane</location>
        <topology evidence="1">Single-pass type I membrane protein</topology>
    </subcellularLocation>
</comment>
<evidence type="ECO:0000256" key="18">
    <source>
        <dbReference type="ARBA" id="ARBA00048679"/>
    </source>
</evidence>
<keyword evidence="4" id="KW-0723">Serine/threonine-protein kinase</keyword>
<dbReference type="Pfam" id="PF00560">
    <property type="entry name" value="LRR_1"/>
    <property type="match status" value="2"/>
</dbReference>
<feature type="transmembrane region" description="Helical" evidence="19">
    <location>
        <begin position="612"/>
        <end position="634"/>
    </location>
</feature>
<keyword evidence="16" id="KW-0325">Glycoprotein</keyword>
<dbReference type="GO" id="GO:0005524">
    <property type="term" value="F:ATP binding"/>
    <property type="evidence" value="ECO:0007669"/>
    <property type="project" value="UniProtKB-KW"/>
</dbReference>
<evidence type="ECO:0000256" key="15">
    <source>
        <dbReference type="ARBA" id="ARBA00023170"/>
    </source>
</evidence>
<dbReference type="PANTHER" id="PTHR48006">
    <property type="entry name" value="LEUCINE-RICH REPEAT-CONTAINING PROTEIN DDB_G0281931-RELATED"/>
    <property type="match status" value="1"/>
</dbReference>
<organism evidence="22 23">
    <name type="scientific">Rubroshorea leprosula</name>
    <dbReference type="NCBI Taxonomy" id="152421"/>
    <lineage>
        <taxon>Eukaryota</taxon>
        <taxon>Viridiplantae</taxon>
        <taxon>Streptophyta</taxon>
        <taxon>Embryophyta</taxon>
        <taxon>Tracheophyta</taxon>
        <taxon>Spermatophyta</taxon>
        <taxon>Magnoliopsida</taxon>
        <taxon>eudicotyledons</taxon>
        <taxon>Gunneridae</taxon>
        <taxon>Pentapetalae</taxon>
        <taxon>rosids</taxon>
        <taxon>malvids</taxon>
        <taxon>Malvales</taxon>
        <taxon>Dipterocarpaceae</taxon>
        <taxon>Rubroshorea</taxon>
    </lineage>
</organism>
<proteinExistence type="inferred from homology"/>
<evidence type="ECO:0000256" key="4">
    <source>
        <dbReference type="ARBA" id="ARBA00022527"/>
    </source>
</evidence>
<evidence type="ECO:0000256" key="11">
    <source>
        <dbReference type="ARBA" id="ARBA00022741"/>
    </source>
</evidence>
<dbReference type="Proteomes" id="UP001054252">
    <property type="component" value="Unassembled WGS sequence"/>
</dbReference>
<dbReference type="EMBL" id="BPVZ01000139">
    <property type="protein sequence ID" value="GKV40179.1"/>
    <property type="molecule type" value="Genomic_DNA"/>
</dbReference>
<evidence type="ECO:0000256" key="16">
    <source>
        <dbReference type="ARBA" id="ARBA00023180"/>
    </source>
</evidence>
<comment type="catalytic activity">
    <reaction evidence="17">
        <text>L-threonyl-[protein] + ATP = O-phospho-L-threonyl-[protein] + ADP + H(+)</text>
        <dbReference type="Rhea" id="RHEA:46608"/>
        <dbReference type="Rhea" id="RHEA-COMP:11060"/>
        <dbReference type="Rhea" id="RHEA-COMP:11605"/>
        <dbReference type="ChEBI" id="CHEBI:15378"/>
        <dbReference type="ChEBI" id="CHEBI:30013"/>
        <dbReference type="ChEBI" id="CHEBI:30616"/>
        <dbReference type="ChEBI" id="CHEBI:61977"/>
        <dbReference type="ChEBI" id="CHEBI:456216"/>
        <dbReference type="EC" id="2.7.11.1"/>
    </reaction>
</comment>
<dbReference type="InterPro" id="IPR032675">
    <property type="entry name" value="LRR_dom_sf"/>
</dbReference>
<evidence type="ECO:0000256" key="17">
    <source>
        <dbReference type="ARBA" id="ARBA00047899"/>
    </source>
</evidence>
<keyword evidence="9 20" id="KW-0732">Signal</keyword>
<evidence type="ECO:0000256" key="3">
    <source>
        <dbReference type="ARBA" id="ARBA00012513"/>
    </source>
</evidence>
<keyword evidence="15" id="KW-0675">Receptor</keyword>
<dbReference type="InterPro" id="IPR001611">
    <property type="entry name" value="Leu-rich_rpt"/>
</dbReference>
<evidence type="ECO:0000256" key="7">
    <source>
        <dbReference type="ARBA" id="ARBA00022679"/>
    </source>
</evidence>
<keyword evidence="5" id="KW-0597">Phosphoprotein</keyword>
<keyword evidence="7" id="KW-0808">Transferase</keyword>
<dbReference type="EC" id="2.7.11.1" evidence="3"/>
<dbReference type="FunFam" id="3.80.10.10:FF:000041">
    <property type="entry name" value="LRR receptor-like serine/threonine-protein kinase ERECTA"/>
    <property type="match status" value="1"/>
</dbReference>
<feature type="domain" description="Malectin" evidence="21">
    <location>
        <begin position="403"/>
        <end position="588"/>
    </location>
</feature>
<keyword evidence="13 19" id="KW-1133">Transmembrane helix</keyword>
<evidence type="ECO:0000256" key="20">
    <source>
        <dbReference type="SAM" id="SignalP"/>
    </source>
</evidence>
<comment type="similarity">
    <text evidence="2">Belongs to the RLP family.</text>
</comment>
<evidence type="ECO:0000256" key="5">
    <source>
        <dbReference type="ARBA" id="ARBA00022553"/>
    </source>
</evidence>
<evidence type="ECO:0000313" key="22">
    <source>
        <dbReference type="EMBL" id="GKV40179.1"/>
    </source>
</evidence>
<evidence type="ECO:0000256" key="9">
    <source>
        <dbReference type="ARBA" id="ARBA00022729"/>
    </source>
</evidence>
<dbReference type="GO" id="GO:0005886">
    <property type="term" value="C:plasma membrane"/>
    <property type="evidence" value="ECO:0007669"/>
    <property type="project" value="TreeGrafter"/>
</dbReference>
<keyword evidence="4" id="KW-0418">Kinase</keyword>
<protein>
    <recommendedName>
        <fullName evidence="3">non-specific serine/threonine protein kinase</fullName>
        <ecNumber evidence="3">2.7.11.1</ecNumber>
    </recommendedName>
</protein>
<gene>
    <name evidence="22" type="ORF">SLEP1_g47846</name>
</gene>
<keyword evidence="14 19" id="KW-0472">Membrane</keyword>
<keyword evidence="12" id="KW-0067">ATP-binding</keyword>
<keyword evidence="10" id="KW-0677">Repeat</keyword>
<comment type="catalytic activity">
    <reaction evidence="18">
        <text>L-seryl-[protein] + ATP = O-phospho-L-seryl-[protein] + ADP + H(+)</text>
        <dbReference type="Rhea" id="RHEA:17989"/>
        <dbReference type="Rhea" id="RHEA-COMP:9863"/>
        <dbReference type="Rhea" id="RHEA-COMP:11604"/>
        <dbReference type="ChEBI" id="CHEBI:15378"/>
        <dbReference type="ChEBI" id="CHEBI:29999"/>
        <dbReference type="ChEBI" id="CHEBI:30616"/>
        <dbReference type="ChEBI" id="CHEBI:83421"/>
        <dbReference type="ChEBI" id="CHEBI:456216"/>
        <dbReference type="EC" id="2.7.11.1"/>
    </reaction>
</comment>
<feature type="chain" id="PRO_5043663540" description="non-specific serine/threonine protein kinase" evidence="20">
    <location>
        <begin position="29"/>
        <end position="689"/>
    </location>
</feature>
<dbReference type="Gene3D" id="3.30.200.20">
    <property type="entry name" value="Phosphorylase Kinase, domain 1"/>
    <property type="match status" value="1"/>
</dbReference>
<evidence type="ECO:0000256" key="13">
    <source>
        <dbReference type="ARBA" id="ARBA00022989"/>
    </source>
</evidence>
<sequence>MSGSSEAQHLLVLGSFAILVQLLCVANAQNQSQPTTDPDEARILNSIFQQWGILAAAGWNISGELCSGAVLDPQVFDYGTYDPVIACQCDNSTCHITKLCHFYRKVFALNVVGVIPDALWNLTHLTDLNLGQNYLTGPLSASIGNLIQIQRLSIELNALSGEVPKELGLLTDLRLLSITSNNFSGPLPSELGNCLRLEQLKIESSGVSGDIPSTFAKLQNLVELWASDIELTGRIPDFIGNWSKLSILRFQGNSFHGPIPSTFTNLTSLTVLRINGLSDGSSTLNFIKDMKSLITLDLSFNDISGQIPDSLFNLSPVTILFLGNNKLNGTLPTQKSPSLLNIDVSYNNLAGSFPSWVSEQNLSLNLVANNFTMESSDNSGLPSGLNCLQQNFLCNRGSERYYNFAIKCGGPEIRSSDGVVFERDDEILGPTSYFVTDTKRWAVSNVGYFTWRSNPQYTTNSTSLFTNTLDSELFHTARISASSLRYYGLGLENGNYTVSLQFAEIQIDDSTTWQSLGRRIFDIYVQGNLVFKDFNILKEAGGSSRQAVKKDITTQVSENYLEIHLFWAGKGTCCVPYRGAYGPLISAISATPNFKPTVSNKPPSSSKNRTGLIVGVIVGVGVVSFLFLAAFFIFGRRPKTNEDEELQGIDVRPYTFSYAELKSAIEDFNPANKLGEGGFGPVYKVLVLM</sequence>
<dbReference type="Gene3D" id="2.60.120.430">
    <property type="entry name" value="Galactose-binding lectin"/>
    <property type="match status" value="1"/>
</dbReference>
<evidence type="ECO:0000259" key="21">
    <source>
        <dbReference type="Pfam" id="PF11721"/>
    </source>
</evidence>
<reference evidence="22 23" key="1">
    <citation type="journal article" date="2021" name="Commun. Biol.">
        <title>The genome of Shorea leprosula (Dipterocarpaceae) highlights the ecological relevance of drought in aseasonal tropical rainforests.</title>
        <authorList>
            <person name="Ng K.K.S."/>
            <person name="Kobayashi M.J."/>
            <person name="Fawcett J.A."/>
            <person name="Hatakeyama M."/>
            <person name="Paape T."/>
            <person name="Ng C.H."/>
            <person name="Ang C.C."/>
            <person name="Tnah L.H."/>
            <person name="Lee C.T."/>
            <person name="Nishiyama T."/>
            <person name="Sese J."/>
            <person name="O'Brien M.J."/>
            <person name="Copetti D."/>
            <person name="Mohd Noor M.I."/>
            <person name="Ong R.C."/>
            <person name="Putra M."/>
            <person name="Sireger I.Z."/>
            <person name="Indrioko S."/>
            <person name="Kosugi Y."/>
            <person name="Izuno A."/>
            <person name="Isagi Y."/>
            <person name="Lee S.L."/>
            <person name="Shimizu K.K."/>
        </authorList>
    </citation>
    <scope>NUCLEOTIDE SEQUENCE [LARGE SCALE GENOMIC DNA]</scope>
    <source>
        <strain evidence="22">214</strain>
    </source>
</reference>
<evidence type="ECO:0000256" key="10">
    <source>
        <dbReference type="ARBA" id="ARBA00022737"/>
    </source>
</evidence>
<dbReference type="Pfam" id="PF11721">
    <property type="entry name" value="Malectin"/>
    <property type="match status" value="1"/>
</dbReference>
<dbReference type="Gene3D" id="3.80.10.10">
    <property type="entry name" value="Ribonuclease Inhibitor"/>
    <property type="match status" value="3"/>
</dbReference>
<evidence type="ECO:0000256" key="12">
    <source>
        <dbReference type="ARBA" id="ARBA00022840"/>
    </source>
</evidence>
<keyword evidence="23" id="KW-1185">Reference proteome</keyword>
<dbReference type="AlphaFoldDB" id="A0AAV5LTM9"/>
<evidence type="ECO:0000256" key="8">
    <source>
        <dbReference type="ARBA" id="ARBA00022692"/>
    </source>
</evidence>
<dbReference type="InterPro" id="IPR051824">
    <property type="entry name" value="LRR_Rcpt-Like_S/T_Kinase"/>
</dbReference>
<accession>A0AAV5LTM9</accession>
<name>A0AAV5LTM9_9ROSI</name>
<evidence type="ECO:0000256" key="19">
    <source>
        <dbReference type="SAM" id="Phobius"/>
    </source>
</evidence>
<evidence type="ECO:0000256" key="2">
    <source>
        <dbReference type="ARBA" id="ARBA00009592"/>
    </source>
</evidence>